<keyword evidence="6 10" id="KW-0067">ATP-binding</keyword>
<dbReference type="SUPFAM" id="SSF52540">
    <property type="entry name" value="P-loop containing nucleoside triphosphate hydrolases"/>
    <property type="match status" value="1"/>
</dbReference>
<evidence type="ECO:0000256" key="7">
    <source>
        <dbReference type="ARBA" id="ARBA00022967"/>
    </source>
</evidence>
<evidence type="ECO:0000313" key="11">
    <source>
        <dbReference type="EMBL" id="RAL69658.1"/>
    </source>
</evidence>
<evidence type="ECO:0000313" key="10">
    <source>
        <dbReference type="EMBL" id="AMU86514.1"/>
    </source>
</evidence>
<evidence type="ECO:0000256" key="5">
    <source>
        <dbReference type="ARBA" id="ARBA00022741"/>
    </source>
</evidence>
<evidence type="ECO:0000256" key="6">
    <source>
        <dbReference type="ARBA" id="ARBA00022840"/>
    </source>
</evidence>
<dbReference type="OrthoDB" id="9767778at2"/>
<dbReference type="Pfam" id="PF00005">
    <property type="entry name" value="ABC_tran"/>
    <property type="match status" value="1"/>
</dbReference>
<proteinExistence type="inferred from homology"/>
<dbReference type="RefSeq" id="WP_011309278.1">
    <property type="nucleotide sequence ID" value="NZ_CP011127.1"/>
</dbReference>
<dbReference type="SMART" id="SM00382">
    <property type="entry name" value="AAA"/>
    <property type="match status" value="1"/>
</dbReference>
<dbReference type="InterPro" id="IPR050763">
    <property type="entry name" value="ABC_transporter_ATP-binding"/>
</dbReference>
<evidence type="ECO:0000313" key="15">
    <source>
        <dbReference type="Proteomes" id="UP000249146"/>
    </source>
</evidence>
<protein>
    <submittedName>
        <fullName evidence="10">ABC transporter ATP-binding protein</fullName>
    </submittedName>
    <submittedName>
        <fullName evidence="11">ABC transporter, ATP-binding protein</fullName>
    </submittedName>
</protein>
<dbReference type="GO" id="GO:0016887">
    <property type="term" value="F:ATP hydrolysis activity"/>
    <property type="evidence" value="ECO:0007669"/>
    <property type="project" value="InterPro"/>
</dbReference>
<name>A0A142V9K4_9CHLR</name>
<dbReference type="EMBL" id="CP011127">
    <property type="protein sequence ID" value="AMU86514.1"/>
    <property type="molecule type" value="Genomic_DNA"/>
</dbReference>
<evidence type="ECO:0000313" key="13">
    <source>
        <dbReference type="Proteomes" id="UP000076394"/>
    </source>
</evidence>
<dbReference type="EMBL" id="QGLD01000008">
    <property type="protein sequence ID" value="RAL70985.1"/>
    <property type="molecule type" value="Genomic_DNA"/>
</dbReference>
<dbReference type="InterPro" id="IPR003593">
    <property type="entry name" value="AAA+_ATPase"/>
</dbReference>
<dbReference type="FunFam" id="3.40.50.300:FF:000589">
    <property type="entry name" value="ABC transporter, ATP-binding subunit"/>
    <property type="match status" value="1"/>
</dbReference>
<dbReference type="PATRIC" id="fig|61435.13.peg.720"/>
<evidence type="ECO:0000256" key="8">
    <source>
        <dbReference type="ARBA" id="ARBA00023136"/>
    </source>
</evidence>
<dbReference type="OMA" id="EQVCDQV"/>
<dbReference type="InterPro" id="IPR003439">
    <property type="entry name" value="ABC_transporter-like_ATP-bd"/>
</dbReference>
<reference evidence="10 13" key="1">
    <citation type="submission" date="2015-03" db="EMBL/GenBank/DDBJ databases">
        <title>Genomic characterization of Dehalococcoides mccartyi strain 11a5, an unusal plasmid-containing chloroethene dechlorinator.</title>
        <authorList>
            <person name="Zhao S."/>
            <person name="Ding C."/>
            <person name="He J."/>
        </authorList>
    </citation>
    <scope>NUCLEOTIDE SEQUENCE [LARGE SCALE GENOMIC DNA]</scope>
    <source>
        <strain evidence="10 13">11a5</strain>
    </source>
</reference>
<evidence type="ECO:0000256" key="2">
    <source>
        <dbReference type="ARBA" id="ARBA00005417"/>
    </source>
</evidence>
<dbReference type="Proteomes" id="UP000076394">
    <property type="component" value="Chromosome"/>
</dbReference>
<feature type="domain" description="ABC transporter" evidence="9">
    <location>
        <begin position="3"/>
        <end position="228"/>
    </location>
</feature>
<dbReference type="PANTHER" id="PTHR42711:SF5">
    <property type="entry name" value="ABC TRANSPORTER ATP-BINDING PROTEIN NATA"/>
    <property type="match status" value="1"/>
</dbReference>
<dbReference type="Gene3D" id="3.40.50.300">
    <property type="entry name" value="P-loop containing nucleotide triphosphate hydrolases"/>
    <property type="match status" value="1"/>
</dbReference>
<dbReference type="EMBL" id="QGLC01000009">
    <property type="protein sequence ID" value="RAL69658.1"/>
    <property type="molecule type" value="Genomic_DNA"/>
</dbReference>
<keyword evidence="5" id="KW-0547">Nucleotide-binding</keyword>
<gene>
    <name evidence="12" type="ORF">C1G86_0722</name>
    <name evidence="11" type="ORF">C1G87_0722</name>
    <name evidence="10" type="ORF">Dm11a5_0688</name>
</gene>
<dbReference type="PROSITE" id="PS50893">
    <property type="entry name" value="ABC_TRANSPORTER_2"/>
    <property type="match status" value="1"/>
</dbReference>
<evidence type="ECO:0000313" key="14">
    <source>
        <dbReference type="Proteomes" id="UP000248786"/>
    </source>
</evidence>
<dbReference type="PROSITE" id="PS00211">
    <property type="entry name" value="ABC_TRANSPORTER_1"/>
    <property type="match status" value="1"/>
</dbReference>
<organism evidence="10 13">
    <name type="scientific">Dehalococcoides mccartyi</name>
    <dbReference type="NCBI Taxonomy" id="61435"/>
    <lineage>
        <taxon>Bacteria</taxon>
        <taxon>Bacillati</taxon>
        <taxon>Chloroflexota</taxon>
        <taxon>Dehalococcoidia</taxon>
        <taxon>Dehalococcoidales</taxon>
        <taxon>Dehalococcoidaceae</taxon>
        <taxon>Dehalococcoides</taxon>
    </lineage>
</organism>
<evidence type="ECO:0000313" key="12">
    <source>
        <dbReference type="EMBL" id="RAL70985.1"/>
    </source>
</evidence>
<dbReference type="AlphaFoldDB" id="A0A142V9K4"/>
<comment type="similarity">
    <text evidence="2">Belongs to the ABC transporter superfamily.</text>
</comment>
<comment type="subcellular location">
    <subcellularLocation>
        <location evidence="1">Cell membrane</location>
    </subcellularLocation>
</comment>
<dbReference type="Proteomes" id="UP000248786">
    <property type="component" value="Unassembled WGS sequence"/>
</dbReference>
<dbReference type="GO" id="GO:0005524">
    <property type="term" value="F:ATP binding"/>
    <property type="evidence" value="ECO:0007669"/>
    <property type="project" value="UniProtKB-KW"/>
</dbReference>
<dbReference type="InterPro" id="IPR027417">
    <property type="entry name" value="P-loop_NTPase"/>
</dbReference>
<dbReference type="PANTHER" id="PTHR42711">
    <property type="entry name" value="ABC TRANSPORTER ATP-BINDING PROTEIN"/>
    <property type="match status" value="1"/>
</dbReference>
<reference evidence="14 15" key="2">
    <citation type="submission" date="2018-05" db="EMBL/GenBank/DDBJ databases">
        <title>Draft genome sequences of Dehalococcoides mccartyi strains RC and KS.</title>
        <authorList>
            <person name="Higgins S.A."/>
            <person name="Padilla-Crespo E."/>
            <person name="Loeffler F.E."/>
        </authorList>
    </citation>
    <scope>NUCLEOTIDE SEQUENCE [LARGE SCALE GENOMIC DNA]</scope>
    <source>
        <strain evidence="12 14">KS</strain>
        <strain evidence="11 15">RC</strain>
    </source>
</reference>
<keyword evidence="4" id="KW-1003">Cell membrane</keyword>
<evidence type="ECO:0000256" key="1">
    <source>
        <dbReference type="ARBA" id="ARBA00004236"/>
    </source>
</evidence>
<dbReference type="InterPro" id="IPR017871">
    <property type="entry name" value="ABC_transporter-like_CS"/>
</dbReference>
<accession>A0A142V9K4</accession>
<dbReference type="GO" id="GO:0005886">
    <property type="term" value="C:plasma membrane"/>
    <property type="evidence" value="ECO:0007669"/>
    <property type="project" value="UniProtKB-SubCell"/>
</dbReference>
<sequence>MVIQVQNLVKVYGSIRAVDGISFEVKKGEVFGMLGPNGAGKTTTAEIIEGLRDADSGSVSVMGLDVRKQRDQIKQLIGIQLQAPALLPLLNVEEILKLFTSFYRNSVPVEKLLDMVSLTESRKVLSKNLSGGQQQRLSVAMAMVNNPEITFLDEPTTGLDPQARRGLWSVIEELRSQGKTVFLTTHYMDEAERLCDRIAVVDHGKIIALDTPKKLISGNFKESAIEFEMEPVPSGELLGSFPCVTSASVEGFEVILYSNNVPKTMGAILDYADKNRGNTELRNLHVRQATLEDVFLKLTGRKIRE</sequence>
<keyword evidence="7" id="KW-1278">Translocase</keyword>
<keyword evidence="3" id="KW-0813">Transport</keyword>
<keyword evidence="8" id="KW-0472">Membrane</keyword>
<evidence type="ECO:0000259" key="9">
    <source>
        <dbReference type="PROSITE" id="PS50893"/>
    </source>
</evidence>
<evidence type="ECO:0000256" key="4">
    <source>
        <dbReference type="ARBA" id="ARBA00022475"/>
    </source>
</evidence>
<evidence type="ECO:0000256" key="3">
    <source>
        <dbReference type="ARBA" id="ARBA00022448"/>
    </source>
</evidence>
<dbReference type="Proteomes" id="UP000249146">
    <property type="component" value="Unassembled WGS sequence"/>
</dbReference>